<dbReference type="InterPro" id="IPR036249">
    <property type="entry name" value="Thioredoxin-like_sf"/>
</dbReference>
<dbReference type="HOGENOM" id="CLU_116644_2_1_6"/>
<dbReference type="STRING" id="555778.Hneap_2247"/>
<evidence type="ECO:0000313" key="4">
    <source>
        <dbReference type="Proteomes" id="UP000009102"/>
    </source>
</evidence>
<name>D0KWU2_HALNC</name>
<keyword evidence="4" id="KW-1185">Reference proteome</keyword>
<dbReference type="CDD" id="cd03035">
    <property type="entry name" value="ArsC_Yffb"/>
    <property type="match status" value="1"/>
</dbReference>
<dbReference type="SUPFAM" id="SSF52833">
    <property type="entry name" value="Thioredoxin-like"/>
    <property type="match status" value="1"/>
</dbReference>
<comment type="similarity">
    <text evidence="1 2">Belongs to the ArsC family.</text>
</comment>
<evidence type="ECO:0000313" key="3">
    <source>
        <dbReference type="EMBL" id="ACX97062.1"/>
    </source>
</evidence>
<dbReference type="NCBIfam" id="TIGR01617">
    <property type="entry name" value="arsC_related"/>
    <property type="match status" value="1"/>
</dbReference>
<dbReference type="PANTHER" id="PTHR30041">
    <property type="entry name" value="ARSENATE REDUCTASE"/>
    <property type="match status" value="1"/>
</dbReference>
<gene>
    <name evidence="3" type="ordered locus">Hneap_2247</name>
</gene>
<dbReference type="KEGG" id="hna:Hneap_2247"/>
<accession>D0KWU2</accession>
<dbReference type="Pfam" id="PF03960">
    <property type="entry name" value="ArsC"/>
    <property type="match status" value="1"/>
</dbReference>
<sequence length="120" mass="13761">MMTLFGIPQCDTVKKARAWLVDHGVDYLFHDYKKAGVPEDLLDRWLAEFGWETVINRRGTSWRRLPQAERDAMTTTLARAAALNNPSLIKRPILVSDDVTLVGFDPEQWQHALIQEAINQ</sequence>
<dbReference type="OrthoDB" id="9803749at2"/>
<evidence type="ECO:0000256" key="1">
    <source>
        <dbReference type="ARBA" id="ARBA00007198"/>
    </source>
</evidence>
<dbReference type="AlphaFoldDB" id="D0KWU2"/>
<organism evidence="3 4">
    <name type="scientific">Halothiobacillus neapolitanus (strain ATCC 23641 / DSM 15147 / CIP 104769 / NCIMB 8539 / c2)</name>
    <name type="common">Thiobacillus neapolitanus</name>
    <dbReference type="NCBI Taxonomy" id="555778"/>
    <lineage>
        <taxon>Bacteria</taxon>
        <taxon>Pseudomonadati</taxon>
        <taxon>Pseudomonadota</taxon>
        <taxon>Gammaproteobacteria</taxon>
        <taxon>Chromatiales</taxon>
        <taxon>Halothiobacillaceae</taxon>
        <taxon>Halothiobacillus</taxon>
    </lineage>
</organism>
<dbReference type="InterPro" id="IPR006660">
    <property type="entry name" value="Arsenate_reductase-like"/>
</dbReference>
<dbReference type="Gene3D" id="3.40.30.10">
    <property type="entry name" value="Glutaredoxin"/>
    <property type="match status" value="1"/>
</dbReference>
<dbReference type="EMBL" id="CP001801">
    <property type="protein sequence ID" value="ACX97062.1"/>
    <property type="molecule type" value="Genomic_DNA"/>
</dbReference>
<dbReference type="PANTHER" id="PTHR30041:SF8">
    <property type="entry name" value="PROTEIN YFFB"/>
    <property type="match status" value="1"/>
</dbReference>
<protein>
    <submittedName>
        <fullName evidence="3">Arsenate reductase-like protein</fullName>
    </submittedName>
</protein>
<dbReference type="InterPro" id="IPR006504">
    <property type="entry name" value="Tscrpt_reg_Spx/MgsR"/>
</dbReference>
<proteinExistence type="inferred from homology"/>
<dbReference type="Proteomes" id="UP000009102">
    <property type="component" value="Chromosome"/>
</dbReference>
<dbReference type="RefSeq" id="WP_012825093.1">
    <property type="nucleotide sequence ID" value="NC_013422.1"/>
</dbReference>
<dbReference type="PROSITE" id="PS51353">
    <property type="entry name" value="ARSC"/>
    <property type="match status" value="1"/>
</dbReference>
<dbReference type="eggNOG" id="COG1393">
    <property type="taxonomic scope" value="Bacteria"/>
</dbReference>
<reference evidence="3 4" key="1">
    <citation type="submission" date="2009-10" db="EMBL/GenBank/DDBJ databases">
        <title>Complete sequence of Halothiobacillus neapolitanus c2.</title>
        <authorList>
            <consortium name="US DOE Joint Genome Institute"/>
            <person name="Lucas S."/>
            <person name="Copeland A."/>
            <person name="Lapidus A."/>
            <person name="Glavina del Rio T."/>
            <person name="Tice H."/>
            <person name="Bruce D."/>
            <person name="Goodwin L."/>
            <person name="Pitluck S."/>
            <person name="Davenport K."/>
            <person name="Brettin T."/>
            <person name="Detter J.C."/>
            <person name="Han C."/>
            <person name="Tapia R."/>
            <person name="Larimer F."/>
            <person name="Land M."/>
            <person name="Hauser L."/>
            <person name="Kyrpides N."/>
            <person name="Mikhailova N."/>
            <person name="Kerfeld C."/>
            <person name="Cannon G."/>
            <person name="Heinhort S."/>
        </authorList>
    </citation>
    <scope>NUCLEOTIDE SEQUENCE [LARGE SCALE GENOMIC DNA]</scope>
    <source>
        <strain evidence="4">ATCC 23641 / c2</strain>
    </source>
</reference>
<evidence type="ECO:0000256" key="2">
    <source>
        <dbReference type="PROSITE-ProRule" id="PRU01282"/>
    </source>
</evidence>